<evidence type="ECO:0000313" key="2">
    <source>
        <dbReference type="EMBL" id="ORY30745.1"/>
    </source>
</evidence>
<dbReference type="AlphaFoldDB" id="A0A1Y2B9I2"/>
<evidence type="ECO:0000256" key="1">
    <source>
        <dbReference type="SAM" id="Phobius"/>
    </source>
</evidence>
<comment type="caution">
    <text evidence="2">The sequence shown here is derived from an EMBL/GenBank/DDBJ whole genome shotgun (WGS) entry which is preliminary data.</text>
</comment>
<proteinExistence type="predicted"/>
<dbReference type="OrthoDB" id="10341498at2759"/>
<keyword evidence="1" id="KW-0812">Transmembrane</keyword>
<evidence type="ECO:0000313" key="3">
    <source>
        <dbReference type="Proteomes" id="UP000193642"/>
    </source>
</evidence>
<accession>A0A1Y2B9I2</accession>
<reference evidence="2 3" key="1">
    <citation type="submission" date="2016-07" db="EMBL/GenBank/DDBJ databases">
        <title>Pervasive Adenine N6-methylation of Active Genes in Fungi.</title>
        <authorList>
            <consortium name="DOE Joint Genome Institute"/>
            <person name="Mondo S.J."/>
            <person name="Dannebaum R.O."/>
            <person name="Kuo R.C."/>
            <person name="Labutti K."/>
            <person name="Haridas S."/>
            <person name="Kuo A."/>
            <person name="Salamov A."/>
            <person name="Ahrendt S.R."/>
            <person name="Lipzen A."/>
            <person name="Sullivan W."/>
            <person name="Andreopoulos W.B."/>
            <person name="Clum A."/>
            <person name="Lindquist E."/>
            <person name="Daum C."/>
            <person name="Ramamoorthy G.K."/>
            <person name="Gryganskyi A."/>
            <person name="Culley D."/>
            <person name="Magnuson J.K."/>
            <person name="James T.Y."/>
            <person name="O'Malley M.A."/>
            <person name="Stajich J.E."/>
            <person name="Spatafora J.W."/>
            <person name="Visel A."/>
            <person name="Grigoriev I.V."/>
        </authorList>
    </citation>
    <scope>NUCLEOTIDE SEQUENCE [LARGE SCALE GENOMIC DNA]</scope>
    <source>
        <strain evidence="2 3">JEL800</strain>
    </source>
</reference>
<sequence length="103" mass="11016">MVPSFGGNVAHAITSSIGLVINSAIVLALLYTPGVLVSRLHFALLYLMCVFIVGSLPIAAMNIRLAVYPTPIPDIGMRIIIPTQSGLCDLCKLVIQEKNILLN</sequence>
<keyword evidence="1" id="KW-1133">Transmembrane helix</keyword>
<protein>
    <submittedName>
        <fullName evidence="2">Uncharacterized protein</fullName>
    </submittedName>
</protein>
<name>A0A1Y2B9I2_9FUNG</name>
<dbReference type="Proteomes" id="UP000193642">
    <property type="component" value="Unassembled WGS sequence"/>
</dbReference>
<feature type="transmembrane region" description="Helical" evidence="1">
    <location>
        <begin position="43"/>
        <end position="63"/>
    </location>
</feature>
<keyword evidence="3" id="KW-1185">Reference proteome</keyword>
<dbReference type="EMBL" id="MCGO01000081">
    <property type="protein sequence ID" value="ORY30745.1"/>
    <property type="molecule type" value="Genomic_DNA"/>
</dbReference>
<feature type="transmembrane region" description="Helical" evidence="1">
    <location>
        <begin position="12"/>
        <end position="31"/>
    </location>
</feature>
<keyword evidence="1" id="KW-0472">Membrane</keyword>
<organism evidence="2 3">
    <name type="scientific">Rhizoclosmatium globosum</name>
    <dbReference type="NCBI Taxonomy" id="329046"/>
    <lineage>
        <taxon>Eukaryota</taxon>
        <taxon>Fungi</taxon>
        <taxon>Fungi incertae sedis</taxon>
        <taxon>Chytridiomycota</taxon>
        <taxon>Chytridiomycota incertae sedis</taxon>
        <taxon>Chytridiomycetes</taxon>
        <taxon>Chytridiales</taxon>
        <taxon>Chytriomycetaceae</taxon>
        <taxon>Rhizoclosmatium</taxon>
    </lineage>
</organism>
<gene>
    <name evidence="2" type="ORF">BCR33DRAFT_724267</name>
</gene>